<keyword evidence="1" id="KW-0732">Signal</keyword>
<dbReference type="EMBL" id="JAYMYQ010000003">
    <property type="protein sequence ID" value="KAK7345572.1"/>
    <property type="molecule type" value="Genomic_DNA"/>
</dbReference>
<keyword evidence="3" id="KW-1185">Reference proteome</keyword>
<evidence type="ECO:0000313" key="3">
    <source>
        <dbReference type="Proteomes" id="UP001367508"/>
    </source>
</evidence>
<evidence type="ECO:0000256" key="1">
    <source>
        <dbReference type="SAM" id="SignalP"/>
    </source>
</evidence>
<dbReference type="AlphaFoldDB" id="A0AAN9QRV7"/>
<feature type="chain" id="PRO_5042856642" evidence="1">
    <location>
        <begin position="19"/>
        <end position="86"/>
    </location>
</feature>
<protein>
    <submittedName>
        <fullName evidence="2">Uncharacterized protein</fullName>
    </submittedName>
</protein>
<gene>
    <name evidence="2" type="ORF">VNO77_16177</name>
</gene>
<dbReference type="Proteomes" id="UP001367508">
    <property type="component" value="Unassembled WGS sequence"/>
</dbReference>
<proteinExistence type="predicted"/>
<evidence type="ECO:0000313" key="2">
    <source>
        <dbReference type="EMBL" id="KAK7345572.1"/>
    </source>
</evidence>
<sequence length="86" mass="10313">MLIIILNVFLTLDILVRVRFLFWLQCLVPCCDVFKEIISSLLNKQFRIRRHLFLSLLRNLDLAESRFKDFVSRGKWNDYGMSLSNF</sequence>
<accession>A0AAN9QRV7</accession>
<name>A0AAN9QRV7_CANGL</name>
<organism evidence="2 3">
    <name type="scientific">Canavalia gladiata</name>
    <name type="common">Sword bean</name>
    <name type="synonym">Dolichos gladiatus</name>
    <dbReference type="NCBI Taxonomy" id="3824"/>
    <lineage>
        <taxon>Eukaryota</taxon>
        <taxon>Viridiplantae</taxon>
        <taxon>Streptophyta</taxon>
        <taxon>Embryophyta</taxon>
        <taxon>Tracheophyta</taxon>
        <taxon>Spermatophyta</taxon>
        <taxon>Magnoliopsida</taxon>
        <taxon>eudicotyledons</taxon>
        <taxon>Gunneridae</taxon>
        <taxon>Pentapetalae</taxon>
        <taxon>rosids</taxon>
        <taxon>fabids</taxon>
        <taxon>Fabales</taxon>
        <taxon>Fabaceae</taxon>
        <taxon>Papilionoideae</taxon>
        <taxon>50 kb inversion clade</taxon>
        <taxon>NPAAA clade</taxon>
        <taxon>indigoferoid/millettioid clade</taxon>
        <taxon>Phaseoleae</taxon>
        <taxon>Canavalia</taxon>
    </lineage>
</organism>
<comment type="caution">
    <text evidence="2">The sequence shown here is derived from an EMBL/GenBank/DDBJ whole genome shotgun (WGS) entry which is preliminary data.</text>
</comment>
<feature type="signal peptide" evidence="1">
    <location>
        <begin position="1"/>
        <end position="18"/>
    </location>
</feature>
<reference evidence="2 3" key="1">
    <citation type="submission" date="2024-01" db="EMBL/GenBank/DDBJ databases">
        <title>The genomes of 5 underutilized Papilionoideae crops provide insights into root nodulation and disease resistanc.</title>
        <authorList>
            <person name="Jiang F."/>
        </authorList>
    </citation>
    <scope>NUCLEOTIDE SEQUENCE [LARGE SCALE GENOMIC DNA]</scope>
    <source>
        <strain evidence="2">LVBAO_FW01</strain>
        <tissue evidence="2">Leaves</tissue>
    </source>
</reference>